<keyword evidence="2" id="KW-0808">Transferase</keyword>
<dbReference type="PANTHER" id="PTHR41773">
    <property type="entry name" value="GTP PYROPHOSPHATASE-RELATED"/>
    <property type="match status" value="1"/>
</dbReference>
<feature type="domain" description="RelA/SpoT" evidence="1">
    <location>
        <begin position="47"/>
        <end position="179"/>
    </location>
</feature>
<organism evidence="2 3">
    <name type="scientific">Corynebacterium urealyticum</name>
    <dbReference type="NCBI Taxonomy" id="43771"/>
    <lineage>
        <taxon>Bacteria</taxon>
        <taxon>Bacillati</taxon>
        <taxon>Actinomycetota</taxon>
        <taxon>Actinomycetes</taxon>
        <taxon>Mycobacteriales</taxon>
        <taxon>Corynebacteriaceae</taxon>
        <taxon>Corynebacterium</taxon>
    </lineage>
</organism>
<dbReference type="PANTHER" id="PTHR41773:SF1">
    <property type="entry name" value="RELA_SPOT DOMAIN-CONTAINING PROTEIN"/>
    <property type="match status" value="1"/>
</dbReference>
<dbReference type="SMART" id="SM00954">
    <property type="entry name" value="RelA_SpoT"/>
    <property type="match status" value="1"/>
</dbReference>
<evidence type="ECO:0000313" key="3">
    <source>
        <dbReference type="Proteomes" id="UP000249451"/>
    </source>
</evidence>
<evidence type="ECO:0000313" key="2">
    <source>
        <dbReference type="EMBL" id="PZO99063.1"/>
    </source>
</evidence>
<protein>
    <submittedName>
        <fullName evidence="2">GTP pyrophosphokinase</fullName>
    </submittedName>
</protein>
<dbReference type="SUPFAM" id="SSF81301">
    <property type="entry name" value="Nucleotidyltransferase"/>
    <property type="match status" value="1"/>
</dbReference>
<dbReference type="Gene3D" id="1.10.287.860">
    <property type="entry name" value="Nucleotidyltransferase"/>
    <property type="match status" value="1"/>
</dbReference>
<dbReference type="GO" id="GO:0016301">
    <property type="term" value="F:kinase activity"/>
    <property type="evidence" value="ECO:0007669"/>
    <property type="project" value="UniProtKB-KW"/>
</dbReference>
<dbReference type="EMBL" id="QFNY01000230">
    <property type="protein sequence ID" value="PZO99063.1"/>
    <property type="molecule type" value="Genomic_DNA"/>
</dbReference>
<reference evidence="2 3" key="1">
    <citation type="submission" date="2017-11" db="EMBL/GenBank/DDBJ databases">
        <title>Infants hospitalized years apart are colonized by the same room-sourced microbial strains.</title>
        <authorList>
            <person name="Brooks B."/>
            <person name="Olm M.R."/>
            <person name="Firek B.A."/>
            <person name="Baker R."/>
            <person name="Thomas B.C."/>
            <person name="Morowitz M.J."/>
            <person name="Banfield J.F."/>
        </authorList>
    </citation>
    <scope>NUCLEOTIDE SEQUENCE [LARGE SCALE GENOMIC DNA]</scope>
    <source>
        <strain evidence="2">S2_012_000_R3_87</strain>
    </source>
</reference>
<dbReference type="Pfam" id="PF04607">
    <property type="entry name" value="RelA_SpoT"/>
    <property type="match status" value="1"/>
</dbReference>
<keyword evidence="2" id="KW-0418">Kinase</keyword>
<name>A0A2W5AZI1_9CORY</name>
<evidence type="ECO:0000259" key="1">
    <source>
        <dbReference type="SMART" id="SM00954"/>
    </source>
</evidence>
<sequence>MAESPMSRLSNQYHSWVRTHPTASQDFRDGIEDLLNDAGIIFDRVATRVKQWPSLKAKAKKRTASGELMYPAPWEDIHDVLGVRINVFHSTVIPETIAVLGETFTVVRSVDKAAETRISGGFGYGSHHLVLTVTEDSAATLEELAPYVGWTFEVQIRTVLQHAWAEFEHDIRYKQGPNPPSPQVDRLFTLAAGLIELADQQFDEIAALKAPRAETDEDIELTAETLPGVLAIILGNRFPRSRSEHYRFLSELLESNGITRLSQLKKLLDDDAIAHVHDAMRYRFRPGQVRLIDDLLLNKFGSQHINATSAAGDRPDRKRRLNARLKALKNFRNS</sequence>
<dbReference type="Gene3D" id="3.30.460.10">
    <property type="entry name" value="Beta Polymerase, domain 2"/>
    <property type="match status" value="1"/>
</dbReference>
<comment type="caution">
    <text evidence="2">The sequence shown here is derived from an EMBL/GenBank/DDBJ whole genome shotgun (WGS) entry which is preliminary data.</text>
</comment>
<dbReference type="Proteomes" id="UP000249451">
    <property type="component" value="Unassembled WGS sequence"/>
</dbReference>
<proteinExistence type="predicted"/>
<dbReference type="InterPro" id="IPR007685">
    <property type="entry name" value="RelA_SpoT"/>
</dbReference>
<dbReference type="CDD" id="cd05399">
    <property type="entry name" value="NT_Rel-Spo_like"/>
    <property type="match status" value="1"/>
</dbReference>
<dbReference type="InterPro" id="IPR043519">
    <property type="entry name" value="NT_sf"/>
</dbReference>
<dbReference type="GO" id="GO:0015969">
    <property type="term" value="P:guanosine tetraphosphate metabolic process"/>
    <property type="evidence" value="ECO:0007669"/>
    <property type="project" value="InterPro"/>
</dbReference>
<dbReference type="AlphaFoldDB" id="A0A2W5AZI1"/>
<gene>
    <name evidence="2" type="ORF">DI609_09145</name>
</gene>
<accession>A0A2W5AZI1</accession>